<evidence type="ECO:0000313" key="2">
    <source>
        <dbReference type="EMBL" id="PMS15272.1"/>
    </source>
</evidence>
<comment type="caution">
    <text evidence="2">The sequence shown here is derived from an EMBL/GenBank/DDBJ whole genome shotgun (WGS) entry which is preliminary data.</text>
</comment>
<dbReference type="SUPFAM" id="SSF54427">
    <property type="entry name" value="NTF2-like"/>
    <property type="match status" value="1"/>
</dbReference>
<gene>
    <name evidence="2" type="ORF">C0Z18_27685</name>
</gene>
<dbReference type="EMBL" id="PNYA01000033">
    <property type="protein sequence ID" value="PMS15272.1"/>
    <property type="molecule type" value="Genomic_DNA"/>
</dbReference>
<proteinExistence type="predicted"/>
<dbReference type="PANTHER" id="PTHR38436:SF1">
    <property type="entry name" value="ESTER CYCLASE"/>
    <property type="match status" value="1"/>
</dbReference>
<dbReference type="Pfam" id="PF07366">
    <property type="entry name" value="SnoaL"/>
    <property type="match status" value="1"/>
</dbReference>
<dbReference type="Gene3D" id="3.10.450.50">
    <property type="match status" value="1"/>
</dbReference>
<evidence type="ECO:0008006" key="4">
    <source>
        <dbReference type="Google" id="ProtNLM"/>
    </source>
</evidence>
<protein>
    <recommendedName>
        <fullName evidence="4">Ester cyclase</fullName>
    </recommendedName>
</protein>
<dbReference type="InterPro" id="IPR009959">
    <property type="entry name" value="Cyclase_SnoaL-like"/>
</dbReference>
<dbReference type="Proteomes" id="UP000235616">
    <property type="component" value="Unassembled WGS sequence"/>
</dbReference>
<name>A0A2N7VDP2_9BURK</name>
<dbReference type="PANTHER" id="PTHR38436">
    <property type="entry name" value="POLYKETIDE CYCLASE SNOAL-LIKE DOMAIN"/>
    <property type="match status" value="1"/>
</dbReference>
<evidence type="ECO:0000256" key="1">
    <source>
        <dbReference type="SAM" id="MobiDB-lite"/>
    </source>
</evidence>
<dbReference type="InterPro" id="IPR032710">
    <property type="entry name" value="NTF2-like_dom_sf"/>
</dbReference>
<feature type="region of interest" description="Disordered" evidence="1">
    <location>
        <begin position="1"/>
        <end position="21"/>
    </location>
</feature>
<reference evidence="2 3" key="1">
    <citation type="submission" date="2018-01" db="EMBL/GenBank/DDBJ databases">
        <title>Whole genome analyses suggest that Burkholderia sensu lato contains two further novel genera in the rhizoxinica-symbiotica group Mycetohabitans gen. nov., and Trinickia gen. nov.: implications for the evolution of diazotrophy and nodulation in the Burkholderiaceae.</title>
        <authorList>
            <person name="Estrada-de los Santos P."/>
            <person name="Palmer M."/>
            <person name="Chavez-Ramirez B."/>
            <person name="Beukes C."/>
            <person name="Steenkamp E.T."/>
            <person name="Hirsch A.M."/>
            <person name="Manyaka P."/>
            <person name="Maluk M."/>
            <person name="Lafos M."/>
            <person name="Crook M."/>
            <person name="Gross E."/>
            <person name="Simon M.F."/>
            <person name="Bueno dos Reis Junior F."/>
            <person name="Poole P.S."/>
            <person name="Venter S.N."/>
            <person name="James E.K."/>
        </authorList>
    </citation>
    <scope>NUCLEOTIDE SEQUENCE [LARGE SCALE GENOMIC DNA]</scope>
    <source>
        <strain evidence="2 3">GIMN1.004</strain>
    </source>
</reference>
<organism evidence="2 3">
    <name type="scientific">Trinickia dabaoshanensis</name>
    <dbReference type="NCBI Taxonomy" id="564714"/>
    <lineage>
        <taxon>Bacteria</taxon>
        <taxon>Pseudomonadati</taxon>
        <taxon>Pseudomonadota</taxon>
        <taxon>Betaproteobacteria</taxon>
        <taxon>Burkholderiales</taxon>
        <taxon>Burkholderiaceae</taxon>
        <taxon>Trinickia</taxon>
    </lineage>
</organism>
<keyword evidence="3" id="KW-1185">Reference proteome</keyword>
<accession>A0A2N7VDP2</accession>
<evidence type="ECO:0000313" key="3">
    <source>
        <dbReference type="Proteomes" id="UP000235616"/>
    </source>
</evidence>
<sequence length="205" mass="22692">MYRRRCAPSSTSCASRETPDRHGLAENGQLLALAVYFLRSARTNICAIQHGGNAMPELTDLPAHGDSRVAVAARFMQVVWNGRDSRAVFDLVTEDYLDHAYVPSDARGHAAMVDRFNAAFSETRHEIAHAVAQLDLVILRLCVHARHTGVFRGIAPTGALINVAQYRTFRIRHDVVSEHWALFDTMSLMQQLNALPDPGLACTRG</sequence>
<dbReference type="AlphaFoldDB" id="A0A2N7VDP2"/>
<dbReference type="GO" id="GO:0030638">
    <property type="term" value="P:polyketide metabolic process"/>
    <property type="evidence" value="ECO:0007669"/>
    <property type="project" value="InterPro"/>
</dbReference>